<evidence type="ECO:0000313" key="3">
    <source>
        <dbReference type="Proteomes" id="UP000318384"/>
    </source>
</evidence>
<dbReference type="Proteomes" id="UP000318384">
    <property type="component" value="Chromosome"/>
</dbReference>
<dbReference type="RefSeq" id="WP_232098521.1">
    <property type="nucleotide sequence ID" value="NZ_CP037422.1"/>
</dbReference>
<gene>
    <name evidence="2" type="ORF">V202x_32070</name>
</gene>
<keyword evidence="3" id="KW-1185">Reference proteome</keyword>
<keyword evidence="1" id="KW-0732">Signal</keyword>
<feature type="chain" id="PRO_5021937123" description="Lipoprotein" evidence="1">
    <location>
        <begin position="25"/>
        <end position="63"/>
    </location>
</feature>
<reference evidence="2 3" key="1">
    <citation type="submission" date="2019-03" db="EMBL/GenBank/DDBJ databases">
        <title>Deep-cultivation of Planctomycetes and their phenomic and genomic characterization uncovers novel biology.</title>
        <authorList>
            <person name="Wiegand S."/>
            <person name="Jogler M."/>
            <person name="Boedeker C."/>
            <person name="Pinto D."/>
            <person name="Vollmers J."/>
            <person name="Rivas-Marin E."/>
            <person name="Kohn T."/>
            <person name="Peeters S.H."/>
            <person name="Heuer A."/>
            <person name="Rast P."/>
            <person name="Oberbeckmann S."/>
            <person name="Bunk B."/>
            <person name="Jeske O."/>
            <person name="Meyerdierks A."/>
            <person name="Storesund J.E."/>
            <person name="Kallscheuer N."/>
            <person name="Luecker S."/>
            <person name="Lage O.M."/>
            <person name="Pohl T."/>
            <person name="Merkel B.J."/>
            <person name="Hornburger P."/>
            <person name="Mueller R.-W."/>
            <person name="Bruemmer F."/>
            <person name="Labrenz M."/>
            <person name="Spormann A.M."/>
            <person name="Op den Camp H."/>
            <person name="Overmann J."/>
            <person name="Amann R."/>
            <person name="Jetten M.S.M."/>
            <person name="Mascher T."/>
            <person name="Medema M.H."/>
            <person name="Devos D.P."/>
            <person name="Kaster A.-K."/>
            <person name="Ovreas L."/>
            <person name="Rohde M."/>
            <person name="Galperin M.Y."/>
            <person name="Jogler C."/>
        </authorList>
    </citation>
    <scope>NUCLEOTIDE SEQUENCE [LARGE SCALE GENOMIC DNA]</scope>
    <source>
        <strain evidence="2 3">V202</strain>
    </source>
</reference>
<feature type="signal peptide" evidence="1">
    <location>
        <begin position="1"/>
        <end position="24"/>
    </location>
</feature>
<evidence type="ECO:0000313" key="2">
    <source>
        <dbReference type="EMBL" id="QDU09810.1"/>
    </source>
</evidence>
<proteinExistence type="predicted"/>
<sequence precursor="true">MKKKIRMSLIHAGALMLMSTVALTLVGCDNKEKVLDVETPGGEIEIERNRDTGAVDVEVDKKE</sequence>
<evidence type="ECO:0008006" key="4">
    <source>
        <dbReference type="Google" id="ProtNLM"/>
    </source>
</evidence>
<organism evidence="2 3">
    <name type="scientific">Gimesia aquarii</name>
    <dbReference type="NCBI Taxonomy" id="2527964"/>
    <lineage>
        <taxon>Bacteria</taxon>
        <taxon>Pseudomonadati</taxon>
        <taxon>Planctomycetota</taxon>
        <taxon>Planctomycetia</taxon>
        <taxon>Planctomycetales</taxon>
        <taxon>Planctomycetaceae</taxon>
        <taxon>Gimesia</taxon>
    </lineage>
</organism>
<accession>A0A517WX15</accession>
<dbReference type="AlphaFoldDB" id="A0A517WX15"/>
<protein>
    <recommendedName>
        <fullName evidence="4">Lipoprotein</fullName>
    </recommendedName>
</protein>
<name>A0A517WX15_9PLAN</name>
<dbReference type="PROSITE" id="PS51257">
    <property type="entry name" value="PROKAR_LIPOPROTEIN"/>
    <property type="match status" value="1"/>
</dbReference>
<dbReference type="EMBL" id="CP037422">
    <property type="protein sequence ID" value="QDU09810.1"/>
    <property type="molecule type" value="Genomic_DNA"/>
</dbReference>
<evidence type="ECO:0000256" key="1">
    <source>
        <dbReference type="SAM" id="SignalP"/>
    </source>
</evidence>